<organism evidence="1 2">
    <name type="scientific">Soonwooa buanensis</name>
    <dbReference type="NCBI Taxonomy" id="619805"/>
    <lineage>
        <taxon>Bacteria</taxon>
        <taxon>Pseudomonadati</taxon>
        <taxon>Bacteroidota</taxon>
        <taxon>Flavobacteriia</taxon>
        <taxon>Flavobacteriales</taxon>
        <taxon>Weeksellaceae</taxon>
        <taxon>Chryseobacterium group</taxon>
        <taxon>Soonwooa</taxon>
    </lineage>
</organism>
<dbReference type="STRING" id="619805.SAMN05660477_01819"/>
<name>A0A1T5F621_9FLAO</name>
<dbReference type="Proteomes" id="UP000191112">
    <property type="component" value="Unassembled WGS sequence"/>
</dbReference>
<sequence length="206" mass="24403">MLVEARLLLVNFKPENRGLMLIEEPIQEYRLPQLKREPFEDAFDEFELIGFTVSCTPFDLLQTKFRGDIFVKDLLQNHKKQVRMLAYLISRKHVPTKKGTMYFGTWIDVNGDYFDTAHFPDSLKEYDFQGGGCYLLLGTVEVDFHFPTITIHKMAKMPMIPDPRYHSTEEKRFEVLQNLKEDISMTHRKPYPQEHEIGLPRQRFEK</sequence>
<gene>
    <name evidence="1" type="ORF">SAMN05660477_01819</name>
</gene>
<evidence type="ECO:0000313" key="1">
    <source>
        <dbReference type="EMBL" id="SKB91478.1"/>
    </source>
</evidence>
<dbReference type="AlphaFoldDB" id="A0A1T5F621"/>
<dbReference type="EMBL" id="FUYZ01000005">
    <property type="protein sequence ID" value="SKB91478.1"/>
    <property type="molecule type" value="Genomic_DNA"/>
</dbReference>
<proteinExistence type="predicted"/>
<accession>A0A1T5F621</accession>
<reference evidence="1 2" key="1">
    <citation type="submission" date="2017-02" db="EMBL/GenBank/DDBJ databases">
        <authorList>
            <person name="Peterson S.W."/>
        </authorList>
    </citation>
    <scope>NUCLEOTIDE SEQUENCE [LARGE SCALE GENOMIC DNA]</scope>
    <source>
        <strain evidence="1 2">DSM 22323</strain>
    </source>
</reference>
<protein>
    <submittedName>
        <fullName evidence="1">DNA polymerase-3 subunit alpha</fullName>
    </submittedName>
</protein>
<evidence type="ECO:0000313" key="2">
    <source>
        <dbReference type="Proteomes" id="UP000191112"/>
    </source>
</evidence>
<keyword evidence="2" id="KW-1185">Reference proteome</keyword>